<dbReference type="Proteomes" id="UP001324427">
    <property type="component" value="Unassembled WGS sequence"/>
</dbReference>
<evidence type="ECO:0000313" key="8">
    <source>
        <dbReference type="Proteomes" id="UP001324427"/>
    </source>
</evidence>
<evidence type="ECO:0000256" key="2">
    <source>
        <dbReference type="ARBA" id="ARBA00022692"/>
    </source>
</evidence>
<comment type="caution">
    <text evidence="7">The sequence shown here is derived from an EMBL/GenBank/DDBJ whole genome shotgun (WGS) entry which is preliminary data.</text>
</comment>
<sequence>MEAQDGIANRDEPLPVIELPSHNDEASAAVSGSEQRQSTRGRIKSQAQKIKDMLGEHGAPEARQSLQDRLFGGIMSQIIPPEARSDNEENGEGDGGNDRTVSDRRSRTYVDRPRFSIPLMSSNFRRFNARIGVVFVLQNRIIHLFTWKHPTATLSFLAVYSLLCLQPQLLPVVPLVALLFWIMIPSFLARHPAPANDPRVEPSYTGPPIAPPSRVKPAPEMSKDFFRNMRDLQNCMEDFSRMHDAANEYVTPYTNFSDESVSSMLFVCFFGLSCAAFVGSELVPWRAVALIAGWAATVSGHPEAQKVMLTPKTLSQMRRHFDTTQARLMAFIGDDILLNEPSEARQVEIFELQKYHAYSDTWESWLFSPSPYDPLSPTRIAGARAKGTQFFEDVQPPGGWVWKDRKWSLDLSSREWVEQRMITGVEIETEGERWVYDLPLEVVESPTKAKNTKKGMVVPKSGWEEGRGLEMRGDWRRRRWVRLVERRLAMDERKKPA</sequence>
<evidence type="ECO:0000256" key="1">
    <source>
        <dbReference type="ARBA" id="ARBA00004141"/>
    </source>
</evidence>
<evidence type="ECO:0000313" key="7">
    <source>
        <dbReference type="EMBL" id="KAK4546895.1"/>
    </source>
</evidence>
<evidence type="ECO:0000256" key="5">
    <source>
        <dbReference type="SAM" id="MobiDB-lite"/>
    </source>
</evidence>
<dbReference type="InterPro" id="IPR052816">
    <property type="entry name" value="Peroxisomal_Membrane_PEX28-32"/>
</dbReference>
<keyword evidence="2" id="KW-0812">Transmembrane</keyword>
<keyword evidence="8" id="KW-1185">Reference proteome</keyword>
<evidence type="ECO:0000256" key="3">
    <source>
        <dbReference type="ARBA" id="ARBA00022989"/>
    </source>
</evidence>
<dbReference type="InterPro" id="IPR010482">
    <property type="entry name" value="TECPR1-like_DysF"/>
</dbReference>
<feature type="region of interest" description="Disordered" evidence="5">
    <location>
        <begin position="198"/>
        <end position="218"/>
    </location>
</feature>
<name>A0AAV9JNM7_9PEZI</name>
<proteinExistence type="predicted"/>
<protein>
    <recommendedName>
        <fullName evidence="6">TECPR1-like DysF domain-containing protein</fullName>
    </recommendedName>
</protein>
<dbReference type="EMBL" id="JAVFHQ010000013">
    <property type="protein sequence ID" value="KAK4546895.1"/>
    <property type="molecule type" value="Genomic_DNA"/>
</dbReference>
<feature type="region of interest" description="Disordered" evidence="5">
    <location>
        <begin position="1"/>
        <end position="50"/>
    </location>
</feature>
<dbReference type="GO" id="GO:0007031">
    <property type="term" value="P:peroxisome organization"/>
    <property type="evidence" value="ECO:0007669"/>
    <property type="project" value="TreeGrafter"/>
</dbReference>
<evidence type="ECO:0000256" key="4">
    <source>
        <dbReference type="ARBA" id="ARBA00023136"/>
    </source>
</evidence>
<evidence type="ECO:0000259" key="6">
    <source>
        <dbReference type="Pfam" id="PF06398"/>
    </source>
</evidence>
<dbReference type="PANTHER" id="PTHR28304">
    <property type="entry name" value="PEROXISOMAL MEMBRANE PROTEIN PEX29"/>
    <property type="match status" value="1"/>
</dbReference>
<gene>
    <name evidence="7" type="ORF">LTR36_001627</name>
</gene>
<keyword evidence="4" id="KW-0472">Membrane</keyword>
<reference evidence="7 8" key="1">
    <citation type="submission" date="2021-11" db="EMBL/GenBank/DDBJ databases">
        <title>Black yeast isolated from Biological Soil Crust.</title>
        <authorList>
            <person name="Kurbessoian T."/>
        </authorList>
    </citation>
    <scope>NUCLEOTIDE SEQUENCE [LARGE SCALE GENOMIC DNA]</scope>
    <source>
        <strain evidence="7 8">CCFEE 5522</strain>
    </source>
</reference>
<dbReference type="AlphaFoldDB" id="A0AAV9JNM7"/>
<feature type="region of interest" description="Disordered" evidence="5">
    <location>
        <begin position="81"/>
        <end position="107"/>
    </location>
</feature>
<dbReference type="PANTHER" id="PTHR28304:SF2">
    <property type="entry name" value="PEROXISOMAL MEMBRANE PROTEIN PEX29"/>
    <property type="match status" value="1"/>
</dbReference>
<organism evidence="7 8">
    <name type="scientific">Oleoguttula mirabilis</name>
    <dbReference type="NCBI Taxonomy" id="1507867"/>
    <lineage>
        <taxon>Eukaryota</taxon>
        <taxon>Fungi</taxon>
        <taxon>Dikarya</taxon>
        <taxon>Ascomycota</taxon>
        <taxon>Pezizomycotina</taxon>
        <taxon>Dothideomycetes</taxon>
        <taxon>Dothideomycetidae</taxon>
        <taxon>Mycosphaerellales</taxon>
        <taxon>Teratosphaeriaceae</taxon>
        <taxon>Oleoguttula</taxon>
    </lineage>
</organism>
<accession>A0AAV9JNM7</accession>
<keyword evidence="3" id="KW-1133">Transmembrane helix</keyword>
<feature type="compositionally biased region" description="Polar residues" evidence="5">
    <location>
        <begin position="30"/>
        <end position="48"/>
    </location>
</feature>
<dbReference type="GO" id="GO:0005778">
    <property type="term" value="C:peroxisomal membrane"/>
    <property type="evidence" value="ECO:0007669"/>
    <property type="project" value="UniProtKB-ARBA"/>
</dbReference>
<comment type="subcellular location">
    <subcellularLocation>
        <location evidence="1">Membrane</location>
        <topology evidence="1">Multi-pass membrane protein</topology>
    </subcellularLocation>
</comment>
<feature type="compositionally biased region" description="Basic and acidic residues" evidence="5">
    <location>
        <begin position="96"/>
        <end position="107"/>
    </location>
</feature>
<dbReference type="Pfam" id="PF06398">
    <property type="entry name" value="Pex24p"/>
    <property type="match status" value="1"/>
</dbReference>
<feature type="domain" description="TECPR1-like DysF" evidence="6">
    <location>
        <begin position="113"/>
        <end position="482"/>
    </location>
</feature>